<dbReference type="PANTHER" id="PTHR11804:SF83">
    <property type="entry name" value="LD37516P"/>
    <property type="match status" value="1"/>
</dbReference>
<dbReference type="GO" id="GO:0004222">
    <property type="term" value="F:metalloendopeptidase activity"/>
    <property type="evidence" value="ECO:0007669"/>
    <property type="project" value="InterPro"/>
</dbReference>
<sequence length="140" mass="16151">MAENRTPVYRITEKSAFKNAPPHILRELAINKEQFEEGEWEVTLTPTKMAPEQFEEGEWEVTLTPTKMAPFLRYCADRRLRTYAWNKWVTIAGWASDSMTFCNGTRIDGIVNQSYMYAKNLGFKNVADHQFCNKMAGSAD</sequence>
<dbReference type="PANTHER" id="PTHR11804">
    <property type="entry name" value="PROTEASE M3 THIMET OLIGOPEPTIDASE-RELATED"/>
    <property type="match status" value="1"/>
</dbReference>
<organism evidence="1 2">
    <name type="scientific">Acrobeloides nanus</name>
    <dbReference type="NCBI Taxonomy" id="290746"/>
    <lineage>
        <taxon>Eukaryota</taxon>
        <taxon>Metazoa</taxon>
        <taxon>Ecdysozoa</taxon>
        <taxon>Nematoda</taxon>
        <taxon>Chromadorea</taxon>
        <taxon>Rhabditida</taxon>
        <taxon>Tylenchina</taxon>
        <taxon>Cephalobomorpha</taxon>
        <taxon>Cephaloboidea</taxon>
        <taxon>Cephalobidae</taxon>
        <taxon>Acrobeloides</taxon>
    </lineage>
</organism>
<name>A0A914DBY2_9BILA</name>
<protein>
    <submittedName>
        <fullName evidence="2">Uncharacterized protein</fullName>
    </submittedName>
</protein>
<dbReference type="AlphaFoldDB" id="A0A914DBY2"/>
<evidence type="ECO:0000313" key="2">
    <source>
        <dbReference type="WBParaSite" id="ACRNAN_scaffold22958.g14494.t2"/>
    </source>
</evidence>
<dbReference type="WBParaSite" id="ACRNAN_scaffold22958.g14494.t2">
    <property type="protein sequence ID" value="ACRNAN_scaffold22958.g14494.t2"/>
    <property type="gene ID" value="ACRNAN_scaffold22958.g14494"/>
</dbReference>
<dbReference type="InterPro" id="IPR045090">
    <property type="entry name" value="Pept_M3A_M3B"/>
</dbReference>
<dbReference type="Gene3D" id="1.10.1370.10">
    <property type="entry name" value="Neurolysin, domain 3"/>
    <property type="match status" value="1"/>
</dbReference>
<proteinExistence type="predicted"/>
<dbReference type="InterPro" id="IPR024077">
    <property type="entry name" value="Neurolysin/TOP_dom2"/>
</dbReference>
<accession>A0A914DBY2</accession>
<dbReference type="GO" id="GO:0006508">
    <property type="term" value="P:proteolysis"/>
    <property type="evidence" value="ECO:0007669"/>
    <property type="project" value="InterPro"/>
</dbReference>
<reference evidence="2" key="1">
    <citation type="submission" date="2022-11" db="UniProtKB">
        <authorList>
            <consortium name="WormBaseParasite"/>
        </authorList>
    </citation>
    <scope>IDENTIFICATION</scope>
</reference>
<dbReference type="SUPFAM" id="SSF55486">
    <property type="entry name" value="Metalloproteases ('zincins'), catalytic domain"/>
    <property type="match status" value="1"/>
</dbReference>
<evidence type="ECO:0000313" key="1">
    <source>
        <dbReference type="Proteomes" id="UP000887540"/>
    </source>
</evidence>
<dbReference type="Proteomes" id="UP000887540">
    <property type="component" value="Unplaced"/>
</dbReference>
<keyword evidence="1" id="KW-1185">Reference proteome</keyword>